<dbReference type="AlphaFoldDB" id="A0A0D2M696"/>
<dbReference type="EMBL" id="KK102866">
    <property type="protein sequence ID" value="KIY96736.1"/>
    <property type="molecule type" value="Genomic_DNA"/>
</dbReference>
<dbReference type="InterPro" id="IPR036388">
    <property type="entry name" value="WH-like_DNA-bd_sf"/>
</dbReference>
<dbReference type="Pfam" id="PF00610">
    <property type="entry name" value="DEP"/>
    <property type="match status" value="1"/>
</dbReference>
<gene>
    <name evidence="2" type="ORF">MNEG_11228</name>
</gene>
<dbReference type="InterPro" id="IPR036390">
    <property type="entry name" value="WH_DNA-bd_sf"/>
</dbReference>
<dbReference type="InterPro" id="IPR000591">
    <property type="entry name" value="DEP_dom"/>
</dbReference>
<dbReference type="Proteomes" id="UP000054498">
    <property type="component" value="Unassembled WGS sequence"/>
</dbReference>
<protein>
    <recommendedName>
        <fullName evidence="1">DEP domain-containing protein</fullName>
    </recommendedName>
</protein>
<feature type="domain" description="DEP" evidence="1">
    <location>
        <begin position="26"/>
        <end position="103"/>
    </location>
</feature>
<keyword evidence="3" id="KW-1185">Reference proteome</keyword>
<name>A0A0D2M696_9CHLO</name>
<dbReference type="SUPFAM" id="SSF46785">
    <property type="entry name" value="Winged helix' DNA-binding domain"/>
    <property type="match status" value="1"/>
</dbReference>
<dbReference type="GO" id="GO:0035556">
    <property type="term" value="P:intracellular signal transduction"/>
    <property type="evidence" value="ECO:0007669"/>
    <property type="project" value="InterPro"/>
</dbReference>
<reference evidence="2 3" key="1">
    <citation type="journal article" date="2013" name="BMC Genomics">
        <title>Reconstruction of the lipid metabolism for the microalga Monoraphidium neglectum from its genome sequence reveals characteristics suitable for biofuel production.</title>
        <authorList>
            <person name="Bogen C."/>
            <person name="Al-Dilaimi A."/>
            <person name="Albersmeier A."/>
            <person name="Wichmann J."/>
            <person name="Grundmann M."/>
            <person name="Rupp O."/>
            <person name="Lauersen K.J."/>
            <person name="Blifernez-Klassen O."/>
            <person name="Kalinowski J."/>
            <person name="Goesmann A."/>
            <person name="Mussgnug J.H."/>
            <person name="Kruse O."/>
        </authorList>
    </citation>
    <scope>NUCLEOTIDE SEQUENCE [LARGE SCALE GENOMIC DNA]</scope>
    <source>
        <strain evidence="2 3">SAG 48.87</strain>
    </source>
</reference>
<sequence length="197" mass="21680">MRHKGTKSHNLTQLQSVELQRLAIRMRRELDLKDRMLHLQAYRNTFTGPQAVTWLTSSVGGGAGSSEEAVELATRMLRAGFIKNVAHRDTFTGREGDVLKFVSAALPPRDAESSSGGGDYSKSQLKKIGSGFSKEIVKLGKAAAEPFKKIERAMDTISDTISDYYYGFPCDLAHKIKPAWHGMHSKLLGPCIDSPPC</sequence>
<dbReference type="SMART" id="SM00049">
    <property type="entry name" value="DEP"/>
    <property type="match status" value="1"/>
</dbReference>
<evidence type="ECO:0000259" key="1">
    <source>
        <dbReference type="PROSITE" id="PS50186"/>
    </source>
</evidence>
<dbReference type="Gene3D" id="1.10.10.10">
    <property type="entry name" value="Winged helix-like DNA-binding domain superfamily/Winged helix DNA-binding domain"/>
    <property type="match status" value="1"/>
</dbReference>
<accession>A0A0D2M696</accession>
<dbReference type="PROSITE" id="PS50186">
    <property type="entry name" value="DEP"/>
    <property type="match status" value="1"/>
</dbReference>
<organism evidence="2 3">
    <name type="scientific">Monoraphidium neglectum</name>
    <dbReference type="NCBI Taxonomy" id="145388"/>
    <lineage>
        <taxon>Eukaryota</taxon>
        <taxon>Viridiplantae</taxon>
        <taxon>Chlorophyta</taxon>
        <taxon>core chlorophytes</taxon>
        <taxon>Chlorophyceae</taxon>
        <taxon>CS clade</taxon>
        <taxon>Sphaeropleales</taxon>
        <taxon>Selenastraceae</taxon>
        <taxon>Monoraphidium</taxon>
    </lineage>
</organism>
<dbReference type="KEGG" id="mng:MNEG_11228"/>
<dbReference type="GeneID" id="25728469"/>
<proteinExistence type="predicted"/>
<dbReference type="RefSeq" id="XP_013895756.1">
    <property type="nucleotide sequence ID" value="XM_014040302.1"/>
</dbReference>
<evidence type="ECO:0000313" key="2">
    <source>
        <dbReference type="EMBL" id="KIY96736.1"/>
    </source>
</evidence>
<evidence type="ECO:0000313" key="3">
    <source>
        <dbReference type="Proteomes" id="UP000054498"/>
    </source>
</evidence>
<dbReference type="CDD" id="cd04371">
    <property type="entry name" value="DEP"/>
    <property type="match status" value="1"/>
</dbReference>